<organism evidence="1 2">
    <name type="scientific">Aegilops tauschii subsp. strangulata</name>
    <name type="common">Goatgrass</name>
    <dbReference type="NCBI Taxonomy" id="200361"/>
    <lineage>
        <taxon>Eukaryota</taxon>
        <taxon>Viridiplantae</taxon>
        <taxon>Streptophyta</taxon>
        <taxon>Embryophyta</taxon>
        <taxon>Tracheophyta</taxon>
        <taxon>Spermatophyta</taxon>
        <taxon>Magnoliopsida</taxon>
        <taxon>Liliopsida</taxon>
        <taxon>Poales</taxon>
        <taxon>Poaceae</taxon>
        <taxon>BOP clade</taxon>
        <taxon>Pooideae</taxon>
        <taxon>Triticodae</taxon>
        <taxon>Triticeae</taxon>
        <taxon>Triticinae</taxon>
        <taxon>Aegilops</taxon>
    </lineage>
</organism>
<protein>
    <submittedName>
        <fullName evidence="1">Uncharacterized protein</fullName>
    </submittedName>
</protein>
<sequence>MQLLYISCIPFTLFDNILLSEPPLQFSSKKTNRCYSVAYFTPWKLLIIHYRYFRSECKSNPKAVKGAKTCQRLKLGSN</sequence>
<reference evidence="1" key="4">
    <citation type="submission" date="2019-03" db="UniProtKB">
        <authorList>
            <consortium name="EnsemblPlants"/>
        </authorList>
    </citation>
    <scope>IDENTIFICATION</scope>
</reference>
<accession>A0A453MTA2</accession>
<reference evidence="2" key="2">
    <citation type="journal article" date="2017" name="Nat. Plants">
        <title>The Aegilops tauschii genome reveals multiple impacts of transposons.</title>
        <authorList>
            <person name="Zhao G."/>
            <person name="Zou C."/>
            <person name="Li K."/>
            <person name="Wang K."/>
            <person name="Li T."/>
            <person name="Gao L."/>
            <person name="Zhang X."/>
            <person name="Wang H."/>
            <person name="Yang Z."/>
            <person name="Liu X."/>
            <person name="Jiang W."/>
            <person name="Mao L."/>
            <person name="Kong X."/>
            <person name="Jiao Y."/>
            <person name="Jia J."/>
        </authorList>
    </citation>
    <scope>NUCLEOTIDE SEQUENCE [LARGE SCALE GENOMIC DNA]</scope>
    <source>
        <strain evidence="2">cv. AL8/78</strain>
    </source>
</reference>
<reference evidence="1" key="3">
    <citation type="journal article" date="2017" name="Nature">
        <title>Genome sequence of the progenitor of the wheat D genome Aegilops tauschii.</title>
        <authorList>
            <person name="Luo M.C."/>
            <person name="Gu Y.Q."/>
            <person name="Puiu D."/>
            <person name="Wang H."/>
            <person name="Twardziok S.O."/>
            <person name="Deal K.R."/>
            <person name="Huo N."/>
            <person name="Zhu T."/>
            <person name="Wang L."/>
            <person name="Wang Y."/>
            <person name="McGuire P.E."/>
            <person name="Liu S."/>
            <person name="Long H."/>
            <person name="Ramasamy R.K."/>
            <person name="Rodriguez J.C."/>
            <person name="Van S.L."/>
            <person name="Yuan L."/>
            <person name="Wang Z."/>
            <person name="Xia Z."/>
            <person name="Xiao L."/>
            <person name="Anderson O.D."/>
            <person name="Ouyang S."/>
            <person name="Liang Y."/>
            <person name="Zimin A.V."/>
            <person name="Pertea G."/>
            <person name="Qi P."/>
            <person name="Bennetzen J.L."/>
            <person name="Dai X."/>
            <person name="Dawson M.W."/>
            <person name="Muller H.G."/>
            <person name="Kugler K."/>
            <person name="Rivarola-Duarte L."/>
            <person name="Spannagl M."/>
            <person name="Mayer K.F.X."/>
            <person name="Lu F.H."/>
            <person name="Bevan M.W."/>
            <person name="Leroy P."/>
            <person name="Li P."/>
            <person name="You F.M."/>
            <person name="Sun Q."/>
            <person name="Liu Z."/>
            <person name="Lyons E."/>
            <person name="Wicker T."/>
            <person name="Salzberg S.L."/>
            <person name="Devos K.M."/>
            <person name="Dvorak J."/>
        </authorList>
    </citation>
    <scope>NUCLEOTIDE SEQUENCE [LARGE SCALE GENOMIC DNA]</scope>
    <source>
        <strain evidence="1">cv. AL8/78</strain>
    </source>
</reference>
<dbReference type="Gramene" id="AET6Gv20067300.11">
    <property type="protein sequence ID" value="AET6Gv20067300.11"/>
    <property type="gene ID" value="AET6Gv20067300"/>
</dbReference>
<dbReference type="EnsemblPlants" id="AET6Gv20067300.11">
    <property type="protein sequence ID" value="AET6Gv20067300.11"/>
    <property type="gene ID" value="AET6Gv20067300"/>
</dbReference>
<reference evidence="1" key="5">
    <citation type="journal article" date="2021" name="G3 (Bethesda)">
        <title>Aegilops tauschii genome assembly Aet v5.0 features greater sequence contiguity and improved annotation.</title>
        <authorList>
            <person name="Wang L."/>
            <person name="Zhu T."/>
            <person name="Rodriguez J.C."/>
            <person name="Deal K.R."/>
            <person name="Dubcovsky J."/>
            <person name="McGuire P.E."/>
            <person name="Lux T."/>
            <person name="Spannagl M."/>
            <person name="Mayer K.F.X."/>
            <person name="Baldrich P."/>
            <person name="Meyers B.C."/>
            <person name="Huo N."/>
            <person name="Gu Y.Q."/>
            <person name="Zhou H."/>
            <person name="Devos K.M."/>
            <person name="Bennetzen J.L."/>
            <person name="Unver T."/>
            <person name="Budak H."/>
            <person name="Gulick P.J."/>
            <person name="Galiba G."/>
            <person name="Kalapos B."/>
            <person name="Nelson D.R."/>
            <person name="Li P."/>
            <person name="You F.M."/>
            <person name="Luo M.C."/>
            <person name="Dvorak J."/>
        </authorList>
    </citation>
    <scope>NUCLEOTIDE SEQUENCE [LARGE SCALE GENOMIC DNA]</scope>
    <source>
        <strain evidence="1">cv. AL8/78</strain>
    </source>
</reference>
<name>A0A453MTA2_AEGTS</name>
<dbReference type="Proteomes" id="UP000015105">
    <property type="component" value="Chromosome 6D"/>
</dbReference>
<dbReference type="AlphaFoldDB" id="A0A453MTA2"/>
<proteinExistence type="predicted"/>
<keyword evidence="2" id="KW-1185">Reference proteome</keyword>
<reference evidence="2" key="1">
    <citation type="journal article" date="2014" name="Science">
        <title>Ancient hybridizations among the ancestral genomes of bread wheat.</title>
        <authorList>
            <consortium name="International Wheat Genome Sequencing Consortium,"/>
            <person name="Marcussen T."/>
            <person name="Sandve S.R."/>
            <person name="Heier L."/>
            <person name="Spannagl M."/>
            <person name="Pfeifer M."/>
            <person name="Jakobsen K.S."/>
            <person name="Wulff B.B."/>
            <person name="Steuernagel B."/>
            <person name="Mayer K.F."/>
            <person name="Olsen O.A."/>
        </authorList>
    </citation>
    <scope>NUCLEOTIDE SEQUENCE [LARGE SCALE GENOMIC DNA]</scope>
    <source>
        <strain evidence="2">cv. AL8/78</strain>
    </source>
</reference>
<evidence type="ECO:0000313" key="2">
    <source>
        <dbReference type="Proteomes" id="UP000015105"/>
    </source>
</evidence>
<evidence type="ECO:0000313" key="1">
    <source>
        <dbReference type="EnsemblPlants" id="AET6Gv20067300.11"/>
    </source>
</evidence>